<protein>
    <submittedName>
        <fullName evidence="1">Uncharacterized protein</fullName>
    </submittedName>
</protein>
<gene>
    <name evidence="1" type="ORF">C3744_20825</name>
</gene>
<reference evidence="1 2" key="1">
    <citation type="journal article" date="2018" name="Appl. Environ. Microbiol.">
        <title>Antimicrobial susceptibility testing and tentative epidemiological cut-off values of five Bacillus species relevant for use as animal feed additives or for plant protection.</title>
        <authorList>
            <person name="Agerso Y."/>
            <person name="Stuer-Lauridsen B."/>
            <person name="Bjerre K."/>
            <person name="Jensen M.G."/>
            <person name="Johansen E."/>
            <person name="Bennedsen M."/>
            <person name="Brockmann E."/>
            <person name="Nielsen B."/>
        </authorList>
    </citation>
    <scope>NUCLEOTIDE SEQUENCE [LARGE SCALE GENOMIC DNA]</scope>
    <source>
        <strain evidence="1 2">CHCC20162</strain>
    </source>
</reference>
<name>A0A3D8WY40_PRIMG</name>
<sequence>MNKQLMTNLVNTLTKYKDGTGEHDRAIFETFLYGVFDEKNRNYTVIQHLPLLAEVLAEKKRVDLVDDITFANHNAAHELDVHLRELKY</sequence>
<organism evidence="1 2">
    <name type="scientific">Priestia megaterium</name>
    <name type="common">Bacillus megaterium</name>
    <dbReference type="NCBI Taxonomy" id="1404"/>
    <lineage>
        <taxon>Bacteria</taxon>
        <taxon>Bacillati</taxon>
        <taxon>Bacillota</taxon>
        <taxon>Bacilli</taxon>
        <taxon>Bacillales</taxon>
        <taxon>Bacillaceae</taxon>
        <taxon>Priestia</taxon>
    </lineage>
</organism>
<evidence type="ECO:0000313" key="2">
    <source>
        <dbReference type="Proteomes" id="UP000256519"/>
    </source>
</evidence>
<dbReference type="AlphaFoldDB" id="A0A3D8WY40"/>
<dbReference type="Proteomes" id="UP000256519">
    <property type="component" value="Unassembled WGS sequence"/>
</dbReference>
<dbReference type="EMBL" id="PQWM01000028">
    <property type="protein sequence ID" value="RDZ11508.1"/>
    <property type="molecule type" value="Genomic_DNA"/>
</dbReference>
<dbReference type="RefSeq" id="WP_116076637.1">
    <property type="nucleotide sequence ID" value="NZ_CP187630.1"/>
</dbReference>
<accession>A0A3D8WY40</accession>
<comment type="caution">
    <text evidence="1">The sequence shown here is derived from an EMBL/GenBank/DDBJ whole genome shotgun (WGS) entry which is preliminary data.</text>
</comment>
<proteinExistence type="predicted"/>
<evidence type="ECO:0000313" key="1">
    <source>
        <dbReference type="EMBL" id="RDZ11508.1"/>
    </source>
</evidence>